<accession>A0AAE0ZGA3</accession>
<evidence type="ECO:0000313" key="1">
    <source>
        <dbReference type="EMBL" id="KAK3768879.1"/>
    </source>
</evidence>
<organism evidence="1 2">
    <name type="scientific">Elysia crispata</name>
    <name type="common">lettuce slug</name>
    <dbReference type="NCBI Taxonomy" id="231223"/>
    <lineage>
        <taxon>Eukaryota</taxon>
        <taxon>Metazoa</taxon>
        <taxon>Spiralia</taxon>
        <taxon>Lophotrochozoa</taxon>
        <taxon>Mollusca</taxon>
        <taxon>Gastropoda</taxon>
        <taxon>Heterobranchia</taxon>
        <taxon>Euthyneura</taxon>
        <taxon>Panpulmonata</taxon>
        <taxon>Sacoglossa</taxon>
        <taxon>Placobranchoidea</taxon>
        <taxon>Plakobranchidae</taxon>
        <taxon>Elysia</taxon>
    </lineage>
</organism>
<dbReference type="Proteomes" id="UP001283361">
    <property type="component" value="Unassembled WGS sequence"/>
</dbReference>
<protein>
    <submittedName>
        <fullName evidence="1">Uncharacterized protein</fullName>
    </submittedName>
</protein>
<keyword evidence="2" id="KW-1185">Reference proteome</keyword>
<comment type="caution">
    <text evidence="1">The sequence shown here is derived from an EMBL/GenBank/DDBJ whole genome shotgun (WGS) entry which is preliminary data.</text>
</comment>
<reference evidence="1" key="1">
    <citation type="journal article" date="2023" name="G3 (Bethesda)">
        <title>A reference genome for the long-term kleptoplast-retaining sea slug Elysia crispata morphotype clarki.</title>
        <authorList>
            <person name="Eastman K.E."/>
            <person name="Pendleton A.L."/>
            <person name="Shaikh M.A."/>
            <person name="Suttiyut T."/>
            <person name="Ogas R."/>
            <person name="Tomko P."/>
            <person name="Gavelis G."/>
            <person name="Widhalm J.R."/>
            <person name="Wisecaver J.H."/>
        </authorList>
    </citation>
    <scope>NUCLEOTIDE SEQUENCE</scope>
    <source>
        <strain evidence="1">ECLA1</strain>
    </source>
</reference>
<dbReference type="EMBL" id="JAWDGP010004004">
    <property type="protein sequence ID" value="KAK3768879.1"/>
    <property type="molecule type" value="Genomic_DNA"/>
</dbReference>
<proteinExistence type="predicted"/>
<evidence type="ECO:0000313" key="2">
    <source>
        <dbReference type="Proteomes" id="UP001283361"/>
    </source>
</evidence>
<name>A0AAE0ZGA3_9GAST</name>
<sequence length="103" mass="11317">MIRGALNSEVIDHYTKHNISPDRQNLYSPQDSDLHLLPGERISPLVEPCTALCCHYAMGGDEGGRKGEEGEGAAIREDAGDIPKARAKFARLLVRQTGEECRL</sequence>
<gene>
    <name evidence="1" type="ORF">RRG08_039002</name>
</gene>
<dbReference type="AlphaFoldDB" id="A0AAE0ZGA3"/>